<sequence>MIWASLLLAIVLLMFLLVPVWYRRPQDVNDQSEENLRLYEERSREVAASDLDDARKQALQLELDREFLAAAATAEQGLSSVDVRKRWPLALALLVVSLLATLALYQQWGAGDQLRATELLQKAAEAELSKNEQTELLALLEVSAQRYPDNAEWSYLLGRMSLNNGDYERADEVFSALLLTLPEEAVADRASLLSLLAQARFFGGGQQVDAGIYKLMQDSLALQPNQPQTRGLAGMMAFELGQYRDAIQHWQRLWQSLPDTPETRVLVQGIERAAERLREQGETVDLSFLQRAELKILVEVSDAVRAQLDPQTTVFVLARDPEGPPMPLAAQRLTLADLPQLVTLNDSQAMVADMNLSSAAKVTVTARISLSGEPIAQSGDWQAELTGVSNKHEGVLTLRISEQLP</sequence>
<dbReference type="Gene3D" id="1.25.40.10">
    <property type="entry name" value="Tetratricopeptide repeat domain"/>
    <property type="match status" value="1"/>
</dbReference>
<dbReference type="InterPro" id="IPR011990">
    <property type="entry name" value="TPR-like_helical_dom_sf"/>
</dbReference>
<dbReference type="SUPFAM" id="SSF48452">
    <property type="entry name" value="TPR-like"/>
    <property type="match status" value="1"/>
</dbReference>
<dbReference type="AlphaFoldDB" id="A0A9X7UX92"/>
<evidence type="ECO:0000313" key="6">
    <source>
        <dbReference type="Proteomes" id="UP000596074"/>
    </source>
</evidence>
<dbReference type="InterPro" id="IPR017560">
    <property type="entry name" value="Cyt_c_biogenesis_CcmI"/>
</dbReference>
<keyword evidence="3" id="KW-1133">Transmembrane helix</keyword>
<evidence type="ECO:0000259" key="4">
    <source>
        <dbReference type="Pfam" id="PF23892"/>
    </source>
</evidence>
<evidence type="ECO:0000256" key="1">
    <source>
        <dbReference type="ARBA" id="ARBA00004196"/>
    </source>
</evidence>
<dbReference type="NCBIfam" id="TIGR03142">
    <property type="entry name" value="cytochro_ccmI"/>
    <property type="match status" value="1"/>
</dbReference>
<dbReference type="GO" id="GO:0017004">
    <property type="term" value="P:cytochrome complex assembly"/>
    <property type="evidence" value="ECO:0007669"/>
    <property type="project" value="UniProtKB-KW"/>
</dbReference>
<dbReference type="PANTHER" id="PTHR47870:SF4">
    <property type="entry name" value="CYTOCHROME C-TYPE BIOGENESIS PROTEIN CYCH"/>
    <property type="match status" value="1"/>
</dbReference>
<comment type="subcellular location">
    <subcellularLocation>
        <location evidence="1">Cell envelope</location>
    </subcellularLocation>
</comment>
<dbReference type="GO" id="GO:0005886">
    <property type="term" value="C:plasma membrane"/>
    <property type="evidence" value="ECO:0007669"/>
    <property type="project" value="TreeGrafter"/>
</dbReference>
<dbReference type="Proteomes" id="UP000596074">
    <property type="component" value="Chromosome"/>
</dbReference>
<proteinExistence type="predicted"/>
<organism evidence="5 6">
    <name type="scientific">Venatoribacter cucullus</name>
    <dbReference type="NCBI Taxonomy" id="2661630"/>
    <lineage>
        <taxon>Bacteria</taxon>
        <taxon>Pseudomonadati</taxon>
        <taxon>Pseudomonadota</taxon>
        <taxon>Gammaproteobacteria</taxon>
        <taxon>Oceanospirillales</taxon>
        <taxon>Oceanospirillaceae</taxon>
        <taxon>Venatoribacter</taxon>
    </lineage>
</organism>
<keyword evidence="3" id="KW-0812">Transmembrane</keyword>
<reference evidence="5 6" key="1">
    <citation type="submission" date="2019-11" db="EMBL/GenBank/DDBJ databases">
        <title>Venatorbacter sp. nov. a predator of Campylobacter and other Gram-negative bacteria.</title>
        <authorList>
            <person name="Saeedi A."/>
            <person name="Cummings N.J."/>
            <person name="Connerton I.F."/>
            <person name="Connerton P.L."/>
        </authorList>
    </citation>
    <scope>NUCLEOTIDE SEQUENCE [LARGE SCALE GENOMIC DNA]</scope>
    <source>
        <strain evidence="5">XL5</strain>
    </source>
</reference>
<dbReference type="Pfam" id="PF23892">
    <property type="entry name" value="Ig_CycH"/>
    <property type="match status" value="1"/>
</dbReference>
<gene>
    <name evidence="5" type="primary">ccmI</name>
    <name evidence="5" type="ORF">GJQ55_09030</name>
</gene>
<keyword evidence="2" id="KW-0201">Cytochrome c-type biogenesis</keyword>
<feature type="domain" description="Cytochrome c-type biogenesis protein H Ig-like" evidence="4">
    <location>
        <begin position="294"/>
        <end position="400"/>
    </location>
</feature>
<accession>A0A9X7UX92</accession>
<evidence type="ECO:0000313" key="5">
    <source>
        <dbReference type="EMBL" id="QQD24594.1"/>
    </source>
</evidence>
<evidence type="ECO:0000256" key="3">
    <source>
        <dbReference type="SAM" id="Phobius"/>
    </source>
</evidence>
<dbReference type="EMBL" id="CP046056">
    <property type="protein sequence ID" value="QQD24594.1"/>
    <property type="molecule type" value="Genomic_DNA"/>
</dbReference>
<protein>
    <submittedName>
        <fullName evidence="5">C-type cytochrome biogenesis protein CcmI</fullName>
    </submittedName>
</protein>
<dbReference type="RefSeq" id="WP_228344654.1">
    <property type="nucleotide sequence ID" value="NZ_CP046056.1"/>
</dbReference>
<keyword evidence="3" id="KW-0472">Membrane</keyword>
<dbReference type="InterPro" id="IPR051263">
    <property type="entry name" value="C-type_cytochrome_biogenesis"/>
</dbReference>
<name>A0A9X7UX92_9GAMM</name>
<dbReference type="GO" id="GO:0030313">
    <property type="term" value="C:cell envelope"/>
    <property type="evidence" value="ECO:0007669"/>
    <property type="project" value="UniProtKB-SubCell"/>
</dbReference>
<dbReference type="PANTHER" id="PTHR47870">
    <property type="entry name" value="CYTOCHROME C-TYPE BIOGENESIS PROTEIN CCMH"/>
    <property type="match status" value="1"/>
</dbReference>
<keyword evidence="6" id="KW-1185">Reference proteome</keyword>
<feature type="transmembrane region" description="Helical" evidence="3">
    <location>
        <begin position="87"/>
        <end position="105"/>
    </location>
</feature>
<dbReference type="KEGG" id="vcw:GJQ55_09030"/>
<evidence type="ECO:0000256" key="2">
    <source>
        <dbReference type="ARBA" id="ARBA00022748"/>
    </source>
</evidence>
<dbReference type="InterPro" id="IPR056412">
    <property type="entry name" value="Ig_CycH"/>
</dbReference>